<keyword evidence="10" id="KW-0472">Membrane</keyword>
<keyword evidence="10" id="KW-0812">Transmembrane</keyword>
<feature type="transmembrane region" description="Helical" evidence="10">
    <location>
        <begin position="274"/>
        <end position="291"/>
    </location>
</feature>
<evidence type="ECO:0000259" key="12">
    <source>
        <dbReference type="PROSITE" id="PS50110"/>
    </source>
</evidence>
<gene>
    <name evidence="13" type="ORF">SporoS204_05805</name>
</gene>
<dbReference type="SUPFAM" id="SSF49785">
    <property type="entry name" value="Galactose-binding domain-like"/>
    <property type="match status" value="1"/>
</dbReference>
<keyword evidence="8" id="KW-0902">Two-component regulatory system</keyword>
<feature type="modified residue" description="4-aspartylphosphate" evidence="9">
    <location>
        <position position="737"/>
    </location>
</feature>
<dbReference type="SMART" id="SM00448">
    <property type="entry name" value="REC"/>
    <property type="match status" value="1"/>
</dbReference>
<dbReference type="SUPFAM" id="SSF52172">
    <property type="entry name" value="CheY-like"/>
    <property type="match status" value="1"/>
</dbReference>
<keyword evidence="7" id="KW-0067">ATP-binding</keyword>
<feature type="transmembrane region" description="Helical" evidence="10">
    <location>
        <begin position="203"/>
        <end position="231"/>
    </location>
</feature>
<evidence type="ECO:0000256" key="4">
    <source>
        <dbReference type="ARBA" id="ARBA00022679"/>
    </source>
</evidence>
<dbReference type="Pfam" id="PF00072">
    <property type="entry name" value="Response_reg"/>
    <property type="match status" value="1"/>
</dbReference>
<evidence type="ECO:0000256" key="10">
    <source>
        <dbReference type="SAM" id="Phobius"/>
    </source>
</evidence>
<evidence type="ECO:0000256" key="1">
    <source>
        <dbReference type="ARBA" id="ARBA00000085"/>
    </source>
</evidence>
<dbReference type="SUPFAM" id="SSF55874">
    <property type="entry name" value="ATPase domain of HSP90 chaperone/DNA topoisomerase II/histidine kinase"/>
    <property type="match status" value="2"/>
</dbReference>
<dbReference type="InterPro" id="IPR010559">
    <property type="entry name" value="Sig_transdc_His_kin_internal"/>
</dbReference>
<dbReference type="Proteomes" id="UP000192486">
    <property type="component" value="Chromosome"/>
</dbReference>
<dbReference type="Gene3D" id="3.40.50.2300">
    <property type="match status" value="1"/>
</dbReference>
<evidence type="ECO:0000256" key="2">
    <source>
        <dbReference type="ARBA" id="ARBA00012438"/>
    </source>
</evidence>
<dbReference type="Gene3D" id="2.60.120.260">
    <property type="entry name" value="Galactose-binding domain-like"/>
    <property type="match status" value="1"/>
</dbReference>
<keyword evidence="3 9" id="KW-0597">Phosphoprotein</keyword>
<evidence type="ECO:0000313" key="13">
    <source>
        <dbReference type="EMBL" id="ARF13714.1"/>
    </source>
</evidence>
<evidence type="ECO:0000256" key="7">
    <source>
        <dbReference type="ARBA" id="ARBA00022840"/>
    </source>
</evidence>
<feature type="transmembrane region" description="Helical" evidence="10">
    <location>
        <begin position="361"/>
        <end position="380"/>
    </location>
</feature>
<dbReference type="InterPro" id="IPR005467">
    <property type="entry name" value="His_kinase_dom"/>
</dbReference>
<dbReference type="InterPro" id="IPR003661">
    <property type="entry name" value="HisK_dim/P_dom"/>
</dbReference>
<dbReference type="InterPro" id="IPR036097">
    <property type="entry name" value="HisK_dim/P_sf"/>
</dbReference>
<keyword evidence="6" id="KW-0418">Kinase</keyword>
<dbReference type="PANTHER" id="PTHR43547">
    <property type="entry name" value="TWO-COMPONENT HISTIDINE KINASE"/>
    <property type="match status" value="1"/>
</dbReference>
<dbReference type="InterPro" id="IPR008979">
    <property type="entry name" value="Galactose-bd-like_sf"/>
</dbReference>
<proteinExistence type="predicted"/>
<dbReference type="EMBL" id="CP015108">
    <property type="protein sequence ID" value="ARF13714.1"/>
    <property type="molecule type" value="Genomic_DNA"/>
</dbReference>
<dbReference type="PROSITE" id="PS50109">
    <property type="entry name" value="HIS_KIN"/>
    <property type="match status" value="2"/>
</dbReference>
<organism evidence="13 14">
    <name type="scientific">Sporosarcina ureae</name>
    <dbReference type="NCBI Taxonomy" id="1571"/>
    <lineage>
        <taxon>Bacteria</taxon>
        <taxon>Bacillati</taxon>
        <taxon>Bacillota</taxon>
        <taxon>Bacilli</taxon>
        <taxon>Bacillales</taxon>
        <taxon>Caryophanaceae</taxon>
        <taxon>Sporosarcina</taxon>
    </lineage>
</organism>
<comment type="catalytic activity">
    <reaction evidence="1">
        <text>ATP + protein L-histidine = ADP + protein N-phospho-L-histidine.</text>
        <dbReference type="EC" id="2.7.13.3"/>
    </reaction>
</comment>
<dbReference type="SMART" id="SM00387">
    <property type="entry name" value="HATPase_c"/>
    <property type="match status" value="2"/>
</dbReference>
<feature type="domain" description="Response regulatory" evidence="12">
    <location>
        <begin position="688"/>
        <end position="804"/>
    </location>
</feature>
<keyword evidence="4" id="KW-0808">Transferase</keyword>
<dbReference type="EC" id="2.7.13.3" evidence="2"/>
<dbReference type="PRINTS" id="PR00344">
    <property type="entry name" value="BCTRLSENSOR"/>
</dbReference>
<keyword evidence="5" id="KW-0547">Nucleotide-binding</keyword>
<dbReference type="SMART" id="SM00388">
    <property type="entry name" value="HisKA"/>
    <property type="match status" value="1"/>
</dbReference>
<keyword evidence="10" id="KW-1133">Transmembrane helix</keyword>
<feature type="transmembrane region" description="Helical" evidence="10">
    <location>
        <begin position="303"/>
        <end position="322"/>
    </location>
</feature>
<evidence type="ECO:0000256" key="8">
    <source>
        <dbReference type="ARBA" id="ARBA00023012"/>
    </source>
</evidence>
<evidence type="ECO:0000313" key="14">
    <source>
        <dbReference type="Proteomes" id="UP000192486"/>
    </source>
</evidence>
<reference evidence="13 14" key="1">
    <citation type="submission" date="2016-04" db="EMBL/GenBank/DDBJ databases">
        <title>Comparative Genomics and Epigenetics of Sporosarcina ureae.</title>
        <authorList>
            <person name="Oliver A.S."/>
            <person name="Cooper K.K."/>
        </authorList>
    </citation>
    <scope>NUCLEOTIDE SEQUENCE [LARGE SCALE GENOMIC DNA]</scope>
    <source>
        <strain evidence="13 14">S204</strain>
    </source>
</reference>
<dbReference type="CDD" id="cd17574">
    <property type="entry name" value="REC_OmpR"/>
    <property type="match status" value="1"/>
</dbReference>
<dbReference type="Pfam" id="PF00512">
    <property type="entry name" value="HisKA"/>
    <property type="match status" value="1"/>
</dbReference>
<feature type="domain" description="Histidine kinase" evidence="11">
    <location>
        <begin position="915"/>
        <end position="1012"/>
    </location>
</feature>
<protein>
    <recommendedName>
        <fullName evidence="2">histidine kinase</fullName>
        <ecNumber evidence="2">2.7.13.3</ecNumber>
    </recommendedName>
</protein>
<dbReference type="PANTHER" id="PTHR43547:SF2">
    <property type="entry name" value="HYBRID SIGNAL TRANSDUCTION HISTIDINE KINASE C"/>
    <property type="match status" value="1"/>
</dbReference>
<dbReference type="InterPro" id="IPR036890">
    <property type="entry name" value="HATPase_C_sf"/>
</dbReference>
<dbReference type="InterPro" id="IPR011006">
    <property type="entry name" value="CheY-like_superfamily"/>
</dbReference>
<dbReference type="PROSITE" id="PS50110">
    <property type="entry name" value="RESPONSE_REGULATORY"/>
    <property type="match status" value="1"/>
</dbReference>
<dbReference type="RefSeq" id="WP_029054162.1">
    <property type="nucleotide sequence ID" value="NZ_CP015108.1"/>
</dbReference>
<evidence type="ECO:0000259" key="11">
    <source>
        <dbReference type="PROSITE" id="PS50109"/>
    </source>
</evidence>
<dbReference type="CDD" id="cd00082">
    <property type="entry name" value="HisKA"/>
    <property type="match status" value="1"/>
</dbReference>
<feature type="transmembrane region" description="Helical" evidence="10">
    <location>
        <begin position="386"/>
        <end position="407"/>
    </location>
</feature>
<dbReference type="Gene3D" id="1.10.287.130">
    <property type="match status" value="1"/>
</dbReference>
<feature type="transmembrane region" description="Helical" evidence="10">
    <location>
        <begin position="238"/>
        <end position="254"/>
    </location>
</feature>
<keyword evidence="14" id="KW-1185">Reference proteome</keyword>
<evidence type="ECO:0000256" key="9">
    <source>
        <dbReference type="PROSITE-ProRule" id="PRU00169"/>
    </source>
</evidence>
<feature type="domain" description="Histidine kinase" evidence="11">
    <location>
        <begin position="437"/>
        <end position="654"/>
    </location>
</feature>
<feature type="transmembrane region" description="Helical" evidence="10">
    <location>
        <begin position="328"/>
        <end position="354"/>
    </location>
</feature>
<dbReference type="Pfam" id="PF06580">
    <property type="entry name" value="His_kinase"/>
    <property type="match status" value="1"/>
</dbReference>
<dbReference type="InterPro" id="IPR001789">
    <property type="entry name" value="Sig_transdc_resp-reg_receiver"/>
</dbReference>
<evidence type="ECO:0000256" key="6">
    <source>
        <dbReference type="ARBA" id="ARBA00022777"/>
    </source>
</evidence>
<accession>A0ABN4YQQ8</accession>
<dbReference type="Gene3D" id="3.30.565.10">
    <property type="entry name" value="Histidine kinase-like ATPase, C-terminal domain"/>
    <property type="match status" value="2"/>
</dbReference>
<sequence length="1012" mass="113616">MNNKKLLLITGCFILILTGFRLLWVQQYGPTNYPKAVNGLLDLRGIDFADETIPLNGEWLLYPRSLIKPNSSPSSPVEITLPGDWKSYFDASSETEDADYFYGTYQLRILLDPSTQMEPYTFYMKDIRSTSKIYINGRNVSNQGSVATSPEKYSSGARPFFVTIDSNVDEIDVLIQIADTGHTRIGGIKEPIQFGYSKNVTTFYTLSIVLQILSASILILHFLFALIIYFGFSRKLEMFYLAMVFGSAAISILMDDDRVFLTIFPEISPQFWMHLFSISYVTSVVFLMLVFKRLVDNSTKKRIGVTVAYYMSLGLYVIYIFMRVFEWFAVAQFLFSFLMLTVPLIIAISLFLLLKDGTSSVIYLLLAVVSIANSIGWGTLKTNSIVVLPYYPFDIMIAVLLLAVFWFKQFFRVSKESQALAKRLQRVSDQKDEFLANTSHELRNPLHGIMNISQTIYETDGQLSNESKENMETLITISKRMSYILNDLIDAQILKEKGIQLHLEEVNISAVVTSAVDALKFMTEGKDINFRIQIPKDFPFVIGDENRLFQIVFNLVHNAVKFTGFGEIVITARTVGDTAEISVQDTGIGMNPDVLESVFQPYEQADSSITALGGGLGLGLAICEQLVHLHNGDIGVQSELGKGSTFTFIVPIGKERTLKDETISPNSMTSISKETEFTDSNVPVVGAQILVVDDDQVNRSVIKQILQNKGFVVTTCASGSQALACIDEKKWSLVITDVMMPQMSGYELCKQIRKRYSIVQLPILLLTARSAAEDVQVGFQYGANDYVRKPVDRIELVVRVQALTDLQKSMNERTAMEAAWLQAQIKPHFLFNTLNAIAALSEDDPEKMMNLINQFGTYLNSSFSTQNLNQLVSLENELSLVKSYTYIEQQRFNDRLKIEWDVRVQSKVKVPPLSIQTLVENAITHGVLCLPEGGTVTITIVEVSDHVEISIHDDGIGMSDERIRTLLERENEQGKGIGLINTDKRLKQLFGNGLDITSEISKGTTISFYIPL</sequence>
<dbReference type="InterPro" id="IPR004358">
    <property type="entry name" value="Sig_transdc_His_kin-like_C"/>
</dbReference>
<dbReference type="SUPFAM" id="SSF47384">
    <property type="entry name" value="Homodimeric domain of signal transducing histidine kinase"/>
    <property type="match status" value="1"/>
</dbReference>
<evidence type="ECO:0000256" key="5">
    <source>
        <dbReference type="ARBA" id="ARBA00022741"/>
    </source>
</evidence>
<dbReference type="Pfam" id="PF02518">
    <property type="entry name" value="HATPase_c"/>
    <property type="match status" value="2"/>
</dbReference>
<name>A0ABN4YQQ8_SPOUR</name>
<evidence type="ECO:0000256" key="3">
    <source>
        <dbReference type="ARBA" id="ARBA00022553"/>
    </source>
</evidence>
<dbReference type="InterPro" id="IPR003594">
    <property type="entry name" value="HATPase_dom"/>
</dbReference>